<evidence type="ECO:0000259" key="5">
    <source>
        <dbReference type="Pfam" id="PF00916"/>
    </source>
</evidence>
<dbReference type="InterPro" id="IPR001902">
    <property type="entry name" value="SLC26A/SulP_fam"/>
</dbReference>
<dbReference type="Pfam" id="PF00916">
    <property type="entry name" value="Sulfate_transp"/>
    <property type="match status" value="1"/>
</dbReference>
<dbReference type="InterPro" id="IPR011547">
    <property type="entry name" value="SLC26A/SulP_dom"/>
</dbReference>
<comment type="subcellular location">
    <subcellularLocation>
        <location evidence="1">Membrane</location>
        <topology evidence="1">Multi-pass membrane protein</topology>
    </subcellularLocation>
</comment>
<evidence type="ECO:0000256" key="4">
    <source>
        <dbReference type="ARBA" id="ARBA00023136"/>
    </source>
</evidence>
<proteinExistence type="predicted"/>
<dbReference type="Proteomes" id="UP000013827">
    <property type="component" value="Unassembled WGS sequence"/>
</dbReference>
<protein>
    <recommendedName>
        <fullName evidence="5">SLC26A/SulP transporter domain-containing protein</fullName>
    </recommendedName>
</protein>
<dbReference type="PANTHER" id="PTHR11814">
    <property type="entry name" value="SULFATE TRANSPORTER"/>
    <property type="match status" value="1"/>
</dbReference>
<accession>A0A0D3KD15</accession>
<dbReference type="STRING" id="2903.R1F413"/>
<dbReference type="HOGENOM" id="CLU_1079411_0_0_1"/>
<sequence length="258" mass="26213">MHVIPKIHPKIPSALVAVGGATATTKLLGLSATSIGALPSGLSAFTLSMPTLPPVESLPALGGTLLLIYAMTSAETLLSCTALDRLRPTSYKHNPDQELIGQGVANITSAAFMGMPVTAVIARSSLNIKLKANSRLPALVQSAFVFGSLALYSDVISAVPLSALAGVLISSGAGMLQPAELKSCLADDKYNIGPYLVTTGGMLTMGMAEGIVLGCASSAAKHLVQQHLLAAGGGGWVVHAEEAPPKAPVPSPGTRKEA</sequence>
<dbReference type="AlphaFoldDB" id="A0A0D3KD15"/>
<evidence type="ECO:0000256" key="1">
    <source>
        <dbReference type="ARBA" id="ARBA00004141"/>
    </source>
</evidence>
<evidence type="ECO:0000256" key="3">
    <source>
        <dbReference type="ARBA" id="ARBA00022989"/>
    </source>
</evidence>
<dbReference type="EnsemblProtists" id="EOD33650">
    <property type="protein sequence ID" value="EOD33650"/>
    <property type="gene ID" value="EMIHUDRAFT_363809"/>
</dbReference>
<keyword evidence="3" id="KW-1133">Transmembrane helix</keyword>
<keyword evidence="2" id="KW-0812">Transmembrane</keyword>
<evidence type="ECO:0000313" key="7">
    <source>
        <dbReference type="Proteomes" id="UP000013827"/>
    </source>
</evidence>
<dbReference type="GO" id="GO:0016020">
    <property type="term" value="C:membrane"/>
    <property type="evidence" value="ECO:0007669"/>
    <property type="project" value="UniProtKB-SubCell"/>
</dbReference>
<dbReference type="GeneID" id="17278920"/>
<dbReference type="GO" id="GO:0055085">
    <property type="term" value="P:transmembrane transport"/>
    <property type="evidence" value="ECO:0007669"/>
    <property type="project" value="InterPro"/>
</dbReference>
<dbReference type="PaxDb" id="2903-EOD33650"/>
<organism evidence="6 7">
    <name type="scientific">Emiliania huxleyi (strain CCMP1516)</name>
    <dbReference type="NCBI Taxonomy" id="280463"/>
    <lineage>
        <taxon>Eukaryota</taxon>
        <taxon>Haptista</taxon>
        <taxon>Haptophyta</taxon>
        <taxon>Prymnesiophyceae</taxon>
        <taxon>Isochrysidales</taxon>
        <taxon>Noelaerhabdaceae</taxon>
        <taxon>Emiliania</taxon>
    </lineage>
</organism>
<reference evidence="7" key="1">
    <citation type="journal article" date="2013" name="Nature">
        <title>Pan genome of the phytoplankton Emiliania underpins its global distribution.</title>
        <authorList>
            <person name="Read B.A."/>
            <person name="Kegel J."/>
            <person name="Klute M.J."/>
            <person name="Kuo A."/>
            <person name="Lefebvre S.C."/>
            <person name="Maumus F."/>
            <person name="Mayer C."/>
            <person name="Miller J."/>
            <person name="Monier A."/>
            <person name="Salamov A."/>
            <person name="Young J."/>
            <person name="Aguilar M."/>
            <person name="Claverie J.M."/>
            <person name="Frickenhaus S."/>
            <person name="Gonzalez K."/>
            <person name="Herman E.K."/>
            <person name="Lin Y.C."/>
            <person name="Napier J."/>
            <person name="Ogata H."/>
            <person name="Sarno A.F."/>
            <person name="Shmutz J."/>
            <person name="Schroeder D."/>
            <person name="de Vargas C."/>
            <person name="Verret F."/>
            <person name="von Dassow P."/>
            <person name="Valentin K."/>
            <person name="Van de Peer Y."/>
            <person name="Wheeler G."/>
            <person name="Dacks J.B."/>
            <person name="Delwiche C.F."/>
            <person name="Dyhrman S.T."/>
            <person name="Glockner G."/>
            <person name="John U."/>
            <person name="Richards T."/>
            <person name="Worden A.Z."/>
            <person name="Zhang X."/>
            <person name="Grigoriev I.V."/>
            <person name="Allen A.E."/>
            <person name="Bidle K."/>
            <person name="Borodovsky M."/>
            <person name="Bowler C."/>
            <person name="Brownlee C."/>
            <person name="Cock J.M."/>
            <person name="Elias M."/>
            <person name="Gladyshev V.N."/>
            <person name="Groth M."/>
            <person name="Guda C."/>
            <person name="Hadaegh A."/>
            <person name="Iglesias-Rodriguez M.D."/>
            <person name="Jenkins J."/>
            <person name="Jones B.M."/>
            <person name="Lawson T."/>
            <person name="Leese F."/>
            <person name="Lindquist E."/>
            <person name="Lobanov A."/>
            <person name="Lomsadze A."/>
            <person name="Malik S.B."/>
            <person name="Marsh M.E."/>
            <person name="Mackinder L."/>
            <person name="Mock T."/>
            <person name="Mueller-Roeber B."/>
            <person name="Pagarete A."/>
            <person name="Parker M."/>
            <person name="Probert I."/>
            <person name="Quesneville H."/>
            <person name="Raines C."/>
            <person name="Rensing S.A."/>
            <person name="Riano-Pachon D.M."/>
            <person name="Richier S."/>
            <person name="Rokitta S."/>
            <person name="Shiraiwa Y."/>
            <person name="Soanes D.M."/>
            <person name="van der Giezen M."/>
            <person name="Wahlund T.M."/>
            <person name="Williams B."/>
            <person name="Wilson W."/>
            <person name="Wolfe G."/>
            <person name="Wurch L.L."/>
        </authorList>
    </citation>
    <scope>NUCLEOTIDE SEQUENCE</scope>
</reference>
<evidence type="ECO:0000256" key="2">
    <source>
        <dbReference type="ARBA" id="ARBA00022692"/>
    </source>
</evidence>
<dbReference type="KEGG" id="ehx:EMIHUDRAFT_363809"/>
<dbReference type="RefSeq" id="XP_005786079.1">
    <property type="nucleotide sequence ID" value="XM_005786022.1"/>
</dbReference>
<name>A0A0D3KD15_EMIH1</name>
<evidence type="ECO:0000313" key="6">
    <source>
        <dbReference type="EnsemblProtists" id="EOD33650"/>
    </source>
</evidence>
<dbReference type="eggNOG" id="ENOG502T2KC">
    <property type="taxonomic scope" value="Eukaryota"/>
</dbReference>
<feature type="domain" description="SLC26A/SulP transporter" evidence="5">
    <location>
        <begin position="9"/>
        <end position="190"/>
    </location>
</feature>
<keyword evidence="7" id="KW-1185">Reference proteome</keyword>
<reference evidence="6" key="2">
    <citation type="submission" date="2024-10" db="UniProtKB">
        <authorList>
            <consortium name="EnsemblProtists"/>
        </authorList>
    </citation>
    <scope>IDENTIFICATION</scope>
</reference>
<keyword evidence="4" id="KW-0472">Membrane</keyword>